<dbReference type="EMBL" id="LSYS01001150">
    <property type="protein sequence ID" value="OPJ89505.1"/>
    <property type="molecule type" value="Genomic_DNA"/>
</dbReference>
<organism evidence="2 3">
    <name type="scientific">Patagioenas fasciata monilis</name>
    <dbReference type="NCBI Taxonomy" id="372326"/>
    <lineage>
        <taxon>Eukaryota</taxon>
        <taxon>Metazoa</taxon>
        <taxon>Chordata</taxon>
        <taxon>Craniata</taxon>
        <taxon>Vertebrata</taxon>
        <taxon>Euteleostomi</taxon>
        <taxon>Archelosauria</taxon>
        <taxon>Archosauria</taxon>
        <taxon>Dinosauria</taxon>
        <taxon>Saurischia</taxon>
        <taxon>Theropoda</taxon>
        <taxon>Coelurosauria</taxon>
        <taxon>Aves</taxon>
        <taxon>Neognathae</taxon>
        <taxon>Neoaves</taxon>
        <taxon>Columbimorphae</taxon>
        <taxon>Columbiformes</taxon>
        <taxon>Columbidae</taxon>
        <taxon>Patagioenas</taxon>
    </lineage>
</organism>
<evidence type="ECO:0000313" key="3">
    <source>
        <dbReference type="Proteomes" id="UP000190648"/>
    </source>
</evidence>
<gene>
    <name evidence="2" type="ORF">AV530_003716</name>
</gene>
<keyword evidence="3" id="KW-1185">Reference proteome</keyword>
<dbReference type="Proteomes" id="UP000190648">
    <property type="component" value="Unassembled WGS sequence"/>
</dbReference>
<comment type="caution">
    <text evidence="2">The sequence shown here is derived from an EMBL/GenBank/DDBJ whole genome shotgun (WGS) entry which is preliminary data.</text>
</comment>
<accession>A0A1V4KYL1</accession>
<name>A0A1V4KYL1_PATFA</name>
<feature type="region of interest" description="Disordered" evidence="1">
    <location>
        <begin position="86"/>
        <end position="109"/>
    </location>
</feature>
<protein>
    <submittedName>
        <fullName evidence="2">Uncharacterized protein</fullName>
    </submittedName>
</protein>
<evidence type="ECO:0000313" key="2">
    <source>
        <dbReference type="EMBL" id="OPJ89505.1"/>
    </source>
</evidence>
<proteinExistence type="predicted"/>
<dbReference type="AlphaFoldDB" id="A0A1V4KYL1"/>
<evidence type="ECO:0000256" key="1">
    <source>
        <dbReference type="SAM" id="MobiDB-lite"/>
    </source>
</evidence>
<reference evidence="2 3" key="1">
    <citation type="submission" date="2016-02" db="EMBL/GenBank/DDBJ databases">
        <title>Band-tailed pigeon sequencing and assembly.</title>
        <authorList>
            <person name="Soares A.E."/>
            <person name="Novak B.J."/>
            <person name="Rice E.S."/>
            <person name="O'Connell B."/>
            <person name="Chang D."/>
            <person name="Weber S."/>
            <person name="Shapiro B."/>
        </authorList>
    </citation>
    <scope>NUCLEOTIDE SEQUENCE [LARGE SCALE GENOMIC DNA]</scope>
    <source>
        <strain evidence="2">BTP2013</strain>
        <tissue evidence="2">Blood</tissue>
    </source>
</reference>
<sequence length="131" mass="13717">MPQPGAQELEAAGVVCAGRGRTAAPVVEVAVQDLMAMQDPSHGCPRSNGSAGSIPWHCDSLYSINLVRSSPWAVLLEDGVEDGVRDRARDGVEDGPQDGVWDGAEDGAQDGLLLSPAPHPPHGIERIEVAF</sequence>